<gene>
    <name evidence="8" type="ORF">GBM96_04575</name>
</gene>
<comment type="caution">
    <text evidence="8">The sequence shown here is derived from an EMBL/GenBank/DDBJ whole genome shotgun (WGS) entry which is preliminary data.</text>
</comment>
<dbReference type="SUPFAM" id="SSF53807">
    <property type="entry name" value="Helical backbone' metal receptor"/>
    <property type="match status" value="1"/>
</dbReference>
<reference evidence="8 9" key="1">
    <citation type="submission" date="2019-10" db="EMBL/GenBank/DDBJ databases">
        <title>Genome diversity of Sutterella seckii.</title>
        <authorList>
            <person name="Chaplin A.V."/>
            <person name="Sokolova S.R."/>
            <person name="Mosin K.A."/>
            <person name="Ivanova E.L."/>
            <person name="Kochetkova T.O."/>
            <person name="Goltsov A.Y."/>
            <person name="Trofimov D.Y."/>
            <person name="Efimov B.A."/>
        </authorList>
    </citation>
    <scope>NUCLEOTIDE SEQUENCE [LARGE SCALE GENOMIC DNA]</scope>
    <source>
        <strain evidence="8 9">ASD3426</strain>
    </source>
</reference>
<keyword evidence="4" id="KW-0410">Iron transport</keyword>
<evidence type="ECO:0000256" key="1">
    <source>
        <dbReference type="ARBA" id="ARBA00004196"/>
    </source>
</evidence>
<keyword evidence="4" id="KW-0408">Iron</keyword>
<accession>A0AAI9SCJ2</accession>
<dbReference type="AlphaFoldDB" id="A0AAI9SCJ2"/>
<dbReference type="RefSeq" id="WP_139687569.1">
    <property type="nucleotide sequence ID" value="NZ_WEHW01000010.1"/>
</dbReference>
<evidence type="ECO:0000256" key="3">
    <source>
        <dbReference type="ARBA" id="ARBA00022448"/>
    </source>
</evidence>
<evidence type="ECO:0000313" key="9">
    <source>
        <dbReference type="Proteomes" id="UP000469462"/>
    </source>
</evidence>
<name>A0AAI9SCJ2_9BURK</name>
<evidence type="ECO:0000313" key="8">
    <source>
        <dbReference type="EMBL" id="KAB7651790.1"/>
    </source>
</evidence>
<evidence type="ECO:0000256" key="5">
    <source>
        <dbReference type="ARBA" id="ARBA00022729"/>
    </source>
</evidence>
<dbReference type="EMBL" id="WEHW01000010">
    <property type="protein sequence ID" value="KAB7651790.1"/>
    <property type="molecule type" value="Genomic_DNA"/>
</dbReference>
<feature type="chain" id="PRO_5042555255" evidence="6">
    <location>
        <begin position="36"/>
        <end position="325"/>
    </location>
</feature>
<evidence type="ECO:0000259" key="7">
    <source>
        <dbReference type="PROSITE" id="PS50983"/>
    </source>
</evidence>
<feature type="signal peptide" evidence="6">
    <location>
        <begin position="1"/>
        <end position="35"/>
    </location>
</feature>
<organism evidence="8 9">
    <name type="scientific">Sutterella seckii</name>
    <dbReference type="NCBI Taxonomy" id="1944635"/>
    <lineage>
        <taxon>Bacteria</taxon>
        <taxon>Pseudomonadati</taxon>
        <taxon>Pseudomonadota</taxon>
        <taxon>Betaproteobacteria</taxon>
        <taxon>Burkholderiales</taxon>
        <taxon>Sutterellaceae</taxon>
        <taxon>Sutterella</taxon>
    </lineage>
</organism>
<evidence type="ECO:0000256" key="2">
    <source>
        <dbReference type="ARBA" id="ARBA00008814"/>
    </source>
</evidence>
<keyword evidence="4" id="KW-0406">Ion transport</keyword>
<comment type="similarity">
    <text evidence="2">Belongs to the bacterial solute-binding protein 8 family.</text>
</comment>
<dbReference type="Proteomes" id="UP000469462">
    <property type="component" value="Unassembled WGS sequence"/>
</dbReference>
<dbReference type="InterPro" id="IPR002491">
    <property type="entry name" value="ABC_transptr_periplasmic_BD"/>
</dbReference>
<keyword evidence="3" id="KW-0813">Transport</keyword>
<keyword evidence="5 6" id="KW-0732">Signal</keyword>
<comment type="subcellular location">
    <subcellularLocation>
        <location evidence="1">Cell envelope</location>
    </subcellularLocation>
</comment>
<evidence type="ECO:0000256" key="4">
    <source>
        <dbReference type="ARBA" id="ARBA00022496"/>
    </source>
</evidence>
<feature type="domain" description="Fe/B12 periplasmic-binding" evidence="7">
    <location>
        <begin position="58"/>
        <end position="323"/>
    </location>
</feature>
<dbReference type="PRINTS" id="PR01715">
    <property type="entry name" value="FERRIBNDNGPP"/>
</dbReference>
<proteinExistence type="inferred from homology"/>
<dbReference type="GO" id="GO:1901678">
    <property type="term" value="P:iron coordination entity transport"/>
    <property type="evidence" value="ECO:0007669"/>
    <property type="project" value="UniProtKB-ARBA"/>
</dbReference>
<sequence length="325" mass="35733">MRVTSSFNLRRRRLVEASIGAAALSLAGVPLPSFAEEQGPVSIRDSRGVHEFRKIPQRVVALQWDILENLVGLGIRPVGAADIAPWSEWVREPALPEGIVNVGTRAEPNLERIAELKPDLILIGPTQEDLLAQLNGIAPVLLFENYRAESVEGEAETAIAQFRELAKLFRAEDRAESEIARIESGLAELGEKVKNAFGTSPQVQVIRFSSLTTLFLYTPNSICDYALKKMGIRQPLELPNASYGLTQVRIRDLKNLTDAYVIYIRPFAMEKKVLNSILWCATPFARKGRVAAAEPYWSHGGAPSILVTARRITDALLTLAPGAGQ</sequence>
<dbReference type="PANTHER" id="PTHR30532:SF1">
    <property type="entry name" value="IRON(3+)-HYDROXAMATE-BINDING PROTEIN FHUD"/>
    <property type="match status" value="1"/>
</dbReference>
<protein>
    <submittedName>
        <fullName evidence="8">Iron-siderophore ABC transporter substrate-binding protein</fullName>
    </submittedName>
</protein>
<dbReference type="CDD" id="cd01146">
    <property type="entry name" value="FhuD"/>
    <property type="match status" value="1"/>
</dbReference>
<evidence type="ECO:0000256" key="6">
    <source>
        <dbReference type="SAM" id="SignalP"/>
    </source>
</evidence>
<dbReference type="Gene3D" id="3.40.50.1980">
    <property type="entry name" value="Nitrogenase molybdenum iron protein domain"/>
    <property type="match status" value="2"/>
</dbReference>
<dbReference type="GO" id="GO:0030288">
    <property type="term" value="C:outer membrane-bounded periplasmic space"/>
    <property type="evidence" value="ECO:0007669"/>
    <property type="project" value="TreeGrafter"/>
</dbReference>
<dbReference type="PROSITE" id="PS50983">
    <property type="entry name" value="FE_B12_PBP"/>
    <property type="match status" value="1"/>
</dbReference>
<dbReference type="InterPro" id="IPR051313">
    <property type="entry name" value="Bact_iron-sidero_bind"/>
</dbReference>
<dbReference type="Pfam" id="PF01497">
    <property type="entry name" value="Peripla_BP_2"/>
    <property type="match status" value="1"/>
</dbReference>
<keyword evidence="9" id="KW-1185">Reference proteome</keyword>
<dbReference type="PANTHER" id="PTHR30532">
    <property type="entry name" value="IRON III DICITRATE-BINDING PERIPLASMIC PROTEIN"/>
    <property type="match status" value="1"/>
</dbReference>